<name>A0A9D0Z8M6_9FIRM</name>
<evidence type="ECO:0000259" key="1">
    <source>
        <dbReference type="PROSITE" id="PS51880"/>
    </source>
</evidence>
<feature type="domain" description="TGS" evidence="1">
    <location>
        <begin position="1"/>
        <end position="63"/>
    </location>
</feature>
<keyword evidence="2" id="KW-0808">Transferase</keyword>
<protein>
    <submittedName>
        <fullName evidence="2">Nucleoside kinase</fullName>
    </submittedName>
</protein>
<dbReference type="InterPro" id="IPR018163">
    <property type="entry name" value="Thr/Ala-tRNA-synth_IIc_edit"/>
</dbReference>
<keyword evidence="2" id="KW-0418">Kinase</keyword>
<dbReference type="Gene3D" id="3.40.50.300">
    <property type="entry name" value="P-loop containing nucleotide triphosphate hydrolases"/>
    <property type="match status" value="1"/>
</dbReference>
<gene>
    <name evidence="2" type="ORF">IAB73_02185</name>
</gene>
<dbReference type="Pfam" id="PF00485">
    <property type="entry name" value="PRK"/>
    <property type="match status" value="1"/>
</dbReference>
<dbReference type="InterPro" id="IPR004095">
    <property type="entry name" value="TGS"/>
</dbReference>
<dbReference type="SUPFAM" id="SSF52540">
    <property type="entry name" value="P-loop containing nucleoside triphosphate hydrolases"/>
    <property type="match status" value="1"/>
</dbReference>
<dbReference type="InterPro" id="IPR006083">
    <property type="entry name" value="PRK/URK"/>
</dbReference>
<dbReference type="PANTHER" id="PTHR10285">
    <property type="entry name" value="URIDINE KINASE"/>
    <property type="match status" value="1"/>
</dbReference>
<comment type="caution">
    <text evidence="2">The sequence shown here is derived from an EMBL/GenBank/DDBJ whole genome shotgun (WGS) entry which is preliminary data.</text>
</comment>
<dbReference type="GO" id="GO:0016301">
    <property type="term" value="F:kinase activity"/>
    <property type="evidence" value="ECO:0007669"/>
    <property type="project" value="UniProtKB-KW"/>
</dbReference>
<dbReference type="Gene3D" id="3.30.980.10">
    <property type="entry name" value="Threonyl-trna Synthetase, Chain A, domain 2"/>
    <property type="match status" value="1"/>
</dbReference>
<dbReference type="InterPro" id="IPR003593">
    <property type="entry name" value="AAA+_ATPase"/>
</dbReference>
<dbReference type="InterPro" id="IPR027417">
    <property type="entry name" value="P-loop_NTPase"/>
</dbReference>
<proteinExistence type="predicted"/>
<evidence type="ECO:0000313" key="2">
    <source>
        <dbReference type="EMBL" id="HIQ71004.1"/>
    </source>
</evidence>
<dbReference type="EMBL" id="DVFJ01000006">
    <property type="protein sequence ID" value="HIQ71004.1"/>
    <property type="molecule type" value="Genomic_DNA"/>
</dbReference>
<dbReference type="GO" id="GO:0005524">
    <property type="term" value="F:ATP binding"/>
    <property type="evidence" value="ECO:0007669"/>
    <property type="project" value="InterPro"/>
</dbReference>
<dbReference type="SUPFAM" id="SSF55186">
    <property type="entry name" value="ThrRS/AlaRS common domain"/>
    <property type="match status" value="1"/>
</dbReference>
<dbReference type="CDD" id="cd02028">
    <property type="entry name" value="UMPK_like"/>
    <property type="match status" value="1"/>
</dbReference>
<dbReference type="AlphaFoldDB" id="A0A9D0Z8M6"/>
<accession>A0A9D0Z8M6</accession>
<organism evidence="2 3">
    <name type="scientific">Candidatus Onthenecus intestinigallinarum</name>
    <dbReference type="NCBI Taxonomy" id="2840875"/>
    <lineage>
        <taxon>Bacteria</taxon>
        <taxon>Bacillati</taxon>
        <taxon>Bacillota</taxon>
        <taxon>Clostridia</taxon>
        <taxon>Eubacteriales</taxon>
        <taxon>Candidatus Onthenecus</taxon>
    </lineage>
</organism>
<dbReference type="Proteomes" id="UP000886887">
    <property type="component" value="Unassembled WGS sequence"/>
</dbReference>
<sequence>MAETIRLAIDGKTVEAERGQSVQSILRERLPELQERAVAVRVGGTVKSLRWQPQQDCDCALLTYQNEEGRRVYERSARFVFLMAVRDVMPGARVRIENSAGYGVYAVITGEGALSGFRVRRIEQRMREIVLADLPFERTRVTREEAIAYFEQDGQLDKVRLLRYRPYSYFDLYECGGMKEYFYGEMLPSTGYVRHFSLQFNLPGVVLQLPAPEQPMRTAPYIERPKLQRTFAEAAQWCELLSCSNAADLNDLIDRGELREFIRVNEALQEKCIAEAADRIAEKRARLVLIAGPSSSGKTTFSRRLAIQLRLSGLHPVSISLDNYYLDREKVPLGPDGQPDLECLESLDVPLFNEQLVRLLQGDEVEIPDFSFKTKQRKPTGIPLRVKEDQPIIVEGIHGLNDRLTCEIPGKLKYKIYISALTQLNLDDHNRIRTTDVRLLRRLVRDYQFRHSSVDRTMDMWDAVRAGESKHIFPFQEEADLMFNSSLHYELAILKKYAYPLLAGVPEDSRWYPRALRMMRFLNYFKTADVEDEIPPTSILREFIGGCTFYLP</sequence>
<dbReference type="PROSITE" id="PS51880">
    <property type="entry name" value="TGS"/>
    <property type="match status" value="1"/>
</dbReference>
<evidence type="ECO:0000313" key="3">
    <source>
        <dbReference type="Proteomes" id="UP000886887"/>
    </source>
</evidence>
<reference evidence="2" key="1">
    <citation type="submission" date="2020-10" db="EMBL/GenBank/DDBJ databases">
        <authorList>
            <person name="Gilroy R."/>
        </authorList>
    </citation>
    <scope>NUCLEOTIDE SEQUENCE</scope>
    <source>
        <strain evidence="2">ChiSxjej2B14-6234</strain>
    </source>
</reference>
<reference evidence="2" key="2">
    <citation type="journal article" date="2021" name="PeerJ">
        <title>Extensive microbial diversity within the chicken gut microbiome revealed by metagenomics and culture.</title>
        <authorList>
            <person name="Gilroy R."/>
            <person name="Ravi A."/>
            <person name="Getino M."/>
            <person name="Pursley I."/>
            <person name="Horton D.L."/>
            <person name="Alikhan N.F."/>
            <person name="Baker D."/>
            <person name="Gharbi K."/>
            <person name="Hall N."/>
            <person name="Watson M."/>
            <person name="Adriaenssens E.M."/>
            <person name="Foster-Nyarko E."/>
            <person name="Jarju S."/>
            <person name="Secka A."/>
            <person name="Antonio M."/>
            <person name="Oren A."/>
            <person name="Chaudhuri R.R."/>
            <person name="La Ragione R."/>
            <person name="Hildebrand F."/>
            <person name="Pallen M.J."/>
        </authorList>
    </citation>
    <scope>NUCLEOTIDE SEQUENCE</scope>
    <source>
        <strain evidence="2">ChiSxjej2B14-6234</strain>
    </source>
</reference>
<dbReference type="SMART" id="SM00382">
    <property type="entry name" value="AAA"/>
    <property type="match status" value="1"/>
</dbReference>